<dbReference type="Pfam" id="PF01593">
    <property type="entry name" value="Amino_oxidase"/>
    <property type="match status" value="1"/>
</dbReference>
<dbReference type="InterPro" id="IPR036188">
    <property type="entry name" value="FAD/NAD-bd_sf"/>
</dbReference>
<feature type="domain" description="Amine oxidase" evidence="2">
    <location>
        <begin position="15"/>
        <end position="368"/>
    </location>
</feature>
<dbReference type="PRINTS" id="PR00411">
    <property type="entry name" value="PNDRDTASEI"/>
</dbReference>
<organism evidence="3 4">
    <name type="scientific">Planobispora siamensis</name>
    <dbReference type="NCBI Taxonomy" id="936338"/>
    <lineage>
        <taxon>Bacteria</taxon>
        <taxon>Bacillati</taxon>
        <taxon>Actinomycetota</taxon>
        <taxon>Actinomycetes</taxon>
        <taxon>Streptosporangiales</taxon>
        <taxon>Streptosporangiaceae</taxon>
        <taxon>Planobispora</taxon>
    </lineage>
</organism>
<dbReference type="Gene3D" id="3.50.50.60">
    <property type="entry name" value="FAD/NAD(P)-binding domain"/>
    <property type="match status" value="1"/>
</dbReference>
<gene>
    <name evidence="3" type="ORF">Psi01_31570</name>
</gene>
<keyword evidence="4" id="KW-1185">Reference proteome</keyword>
<dbReference type="PANTHER" id="PTHR21197">
    <property type="entry name" value="UDP-GALACTOPYRANOSE MUTASE"/>
    <property type="match status" value="1"/>
</dbReference>
<dbReference type="EMBL" id="BOOJ01000027">
    <property type="protein sequence ID" value="GIH92527.1"/>
    <property type="molecule type" value="Genomic_DNA"/>
</dbReference>
<evidence type="ECO:0000259" key="2">
    <source>
        <dbReference type="Pfam" id="PF01593"/>
    </source>
</evidence>
<dbReference type="Proteomes" id="UP000619788">
    <property type="component" value="Unassembled WGS sequence"/>
</dbReference>
<accession>A0A8J3SDR3</accession>
<dbReference type="GO" id="GO:0016491">
    <property type="term" value="F:oxidoreductase activity"/>
    <property type="evidence" value="ECO:0007669"/>
    <property type="project" value="InterPro"/>
</dbReference>
<sequence>MRASADLVVLGAGPAGLAAAWRAARRGLSVVVLERAGKVGGLSASFEVAGVRVDHGSHRLHPATPPRLMADLRALLGDDLQTRPRNGRLRIAGRFVGFPLRAGELARRMPAGLLAGVARDAVTAPFRGGGRTDVPDTFAGALRAGLGPALYDALYAPYAVKLWGLPGEEIDGDQARRRVTADSPWKIARRILRGQSNGQGRVFHYPRRGFGQIVDALAEAATAAGAEIRLGTACTRIEPAGGPGNPVTLHTSPGSDAEAAGPDAAGGRIEAGWVFSTIPMPVLARLVRPGPPAGVAQAAGRLRFRAMVLVYAVHEGGRWTPYDAHYLPGPETPVTRISEPANYRTSAADPAGRTVLCFEIPCAPGDGIWTTGDFSGLVHETLASCGLPPADLAEVVVRRVPHVYPVYATGYAAHLAGLDAWAGSVPGVTTFGRLGLFAHDNTHHAMAMGYDAVDALTATGWDATAWQAARARFADHVVED</sequence>
<dbReference type="GO" id="GO:0050660">
    <property type="term" value="F:flavin adenine dinucleotide binding"/>
    <property type="evidence" value="ECO:0007669"/>
    <property type="project" value="TreeGrafter"/>
</dbReference>
<dbReference type="SUPFAM" id="SSF51905">
    <property type="entry name" value="FAD/NAD(P)-binding domain"/>
    <property type="match status" value="1"/>
</dbReference>
<name>A0A8J3SDR3_9ACTN</name>
<dbReference type="InterPro" id="IPR002937">
    <property type="entry name" value="Amino_oxidase"/>
</dbReference>
<dbReference type="GO" id="GO:0008767">
    <property type="term" value="F:UDP-galactopyranose mutase activity"/>
    <property type="evidence" value="ECO:0007669"/>
    <property type="project" value="TreeGrafter"/>
</dbReference>
<dbReference type="AlphaFoldDB" id="A0A8J3SDR3"/>
<evidence type="ECO:0000256" key="1">
    <source>
        <dbReference type="SAM" id="MobiDB-lite"/>
    </source>
</evidence>
<evidence type="ECO:0000313" key="3">
    <source>
        <dbReference type="EMBL" id="GIH92527.1"/>
    </source>
</evidence>
<dbReference type="GO" id="GO:0005829">
    <property type="term" value="C:cytosol"/>
    <property type="evidence" value="ECO:0007669"/>
    <property type="project" value="TreeGrafter"/>
</dbReference>
<dbReference type="RefSeq" id="WP_204064730.1">
    <property type="nucleotide sequence ID" value="NZ_BOOJ01000027.1"/>
</dbReference>
<protein>
    <recommendedName>
        <fullName evidence="2">Amine oxidase domain-containing protein</fullName>
    </recommendedName>
</protein>
<proteinExistence type="predicted"/>
<comment type="caution">
    <text evidence="3">The sequence shown here is derived from an EMBL/GenBank/DDBJ whole genome shotgun (WGS) entry which is preliminary data.</text>
</comment>
<evidence type="ECO:0000313" key="4">
    <source>
        <dbReference type="Proteomes" id="UP000619788"/>
    </source>
</evidence>
<feature type="region of interest" description="Disordered" evidence="1">
    <location>
        <begin position="241"/>
        <end position="263"/>
    </location>
</feature>
<dbReference type="PANTHER" id="PTHR21197:SF0">
    <property type="entry name" value="UDP-GALACTOPYRANOSE MUTASE"/>
    <property type="match status" value="1"/>
</dbReference>
<reference evidence="3 4" key="1">
    <citation type="submission" date="2021-01" db="EMBL/GenBank/DDBJ databases">
        <title>Whole genome shotgun sequence of Planobispora siamensis NBRC 107568.</title>
        <authorList>
            <person name="Komaki H."/>
            <person name="Tamura T."/>
        </authorList>
    </citation>
    <scope>NUCLEOTIDE SEQUENCE [LARGE SCALE GENOMIC DNA]</scope>
    <source>
        <strain evidence="3 4">NBRC 107568</strain>
    </source>
</reference>
<feature type="compositionally biased region" description="Low complexity" evidence="1">
    <location>
        <begin position="253"/>
        <end position="263"/>
    </location>
</feature>